<organism evidence="2">
    <name type="scientific">Spongospora subterranea</name>
    <dbReference type="NCBI Taxonomy" id="70186"/>
    <lineage>
        <taxon>Eukaryota</taxon>
        <taxon>Sar</taxon>
        <taxon>Rhizaria</taxon>
        <taxon>Endomyxa</taxon>
        <taxon>Phytomyxea</taxon>
        <taxon>Plasmodiophorida</taxon>
        <taxon>Plasmodiophoridae</taxon>
        <taxon>Spongospora</taxon>
    </lineage>
</organism>
<dbReference type="GO" id="GO:0008157">
    <property type="term" value="F:protein phosphatase 1 binding"/>
    <property type="evidence" value="ECO:0007669"/>
    <property type="project" value="TreeGrafter"/>
</dbReference>
<accession>A0A0H5R5S8</accession>
<evidence type="ECO:0008006" key="3">
    <source>
        <dbReference type="Google" id="ProtNLM"/>
    </source>
</evidence>
<protein>
    <recommendedName>
        <fullName evidence="3">Type 1 phosphatases regulator</fullName>
    </recommendedName>
</protein>
<reference evidence="2" key="1">
    <citation type="submission" date="2015-04" db="EMBL/GenBank/DDBJ databases">
        <title>The genome sequence of the plant pathogenic Rhizarian Plasmodiophora brassicae reveals insights in its biotrophic life cycle and the origin of chitin synthesis.</title>
        <authorList>
            <person name="Schwelm A."/>
            <person name="Fogelqvist J."/>
            <person name="Knaust A."/>
            <person name="Julke S."/>
            <person name="Lilja T."/>
            <person name="Dhandapani V."/>
            <person name="Bonilla-Rosso G."/>
            <person name="Karlsson M."/>
            <person name="Shevchenko A."/>
            <person name="Choi S.R."/>
            <person name="Kim H.G."/>
            <person name="Park J.Y."/>
            <person name="Lim Y.P."/>
            <person name="Ludwig-Muller J."/>
            <person name="Dixelius C."/>
        </authorList>
    </citation>
    <scope>NUCLEOTIDE SEQUENCE</scope>
    <source>
        <tissue evidence="2">Potato root galls</tissue>
    </source>
</reference>
<name>A0A0H5R5S8_9EUKA</name>
<feature type="region of interest" description="Disordered" evidence="1">
    <location>
        <begin position="1"/>
        <end position="20"/>
    </location>
</feature>
<dbReference type="Pfam" id="PF07491">
    <property type="entry name" value="PPI_Ypi1"/>
    <property type="match status" value="1"/>
</dbReference>
<dbReference type="InterPro" id="IPR011107">
    <property type="entry name" value="PPI_Ypi1"/>
</dbReference>
<dbReference type="PANTHER" id="PTHR20835:SF0">
    <property type="entry name" value="E3 UBIQUITIN-PROTEIN LIGASE PPP1R11"/>
    <property type="match status" value="1"/>
</dbReference>
<feature type="compositionally biased region" description="Basic residues" evidence="1">
    <location>
        <begin position="60"/>
        <end position="73"/>
    </location>
</feature>
<evidence type="ECO:0000256" key="1">
    <source>
        <dbReference type="SAM" id="MobiDB-lite"/>
    </source>
</evidence>
<dbReference type="GO" id="GO:0004865">
    <property type="term" value="F:protein serine/threonine phosphatase inhibitor activity"/>
    <property type="evidence" value="ECO:0007669"/>
    <property type="project" value="InterPro"/>
</dbReference>
<feature type="region of interest" description="Disordered" evidence="1">
    <location>
        <begin position="49"/>
        <end position="121"/>
    </location>
</feature>
<dbReference type="EMBL" id="HACM01008764">
    <property type="protein sequence ID" value="CRZ09206.1"/>
    <property type="molecule type" value="Transcribed_RNA"/>
</dbReference>
<dbReference type="GO" id="GO:0005634">
    <property type="term" value="C:nucleus"/>
    <property type="evidence" value="ECO:0007669"/>
    <property type="project" value="TreeGrafter"/>
</dbReference>
<dbReference type="AlphaFoldDB" id="A0A0H5R5S8"/>
<sequence>MASTSSRTVTVVQQQQPEPVVQEPDILIPLHLRRSQIRRISNGRSVQFSAETVDNENMNKKKSKKCCIFHKKRAFGESDTESDSESSSSGGDGARPTQSSKRTRKAQQHAQDCINHNHHEQ</sequence>
<proteinExistence type="predicted"/>
<dbReference type="PANTHER" id="PTHR20835">
    <property type="entry name" value="E3 UBIQUITIN-PROTEIN LIGASE PPP1R11-RELATED"/>
    <property type="match status" value="1"/>
</dbReference>
<feature type="compositionally biased region" description="Low complexity" evidence="1">
    <location>
        <begin position="8"/>
        <end position="20"/>
    </location>
</feature>
<evidence type="ECO:0000313" key="2">
    <source>
        <dbReference type="EMBL" id="CRZ09206.1"/>
    </source>
</evidence>